<dbReference type="EMBL" id="BAMD01000109">
    <property type="protein sequence ID" value="GAF05704.1"/>
    <property type="molecule type" value="Genomic_DNA"/>
</dbReference>
<dbReference type="AlphaFoldDB" id="W7YTD7"/>
<dbReference type="RefSeq" id="WP_200871473.1">
    <property type="nucleotide sequence ID" value="NZ_BAMD01000109.1"/>
</dbReference>
<accession>W7YTD7</accession>
<evidence type="ECO:0000313" key="1">
    <source>
        <dbReference type="EMBL" id="GAF05704.1"/>
    </source>
</evidence>
<reference evidence="1 2" key="1">
    <citation type="journal article" date="2014" name="Genome Announc.">
        <title>Draft Genome Sequence of Cytophaga fermentans JCM 21142T, a Facultative Anaerobe Isolated from Marine Mud.</title>
        <authorList>
            <person name="Starns D."/>
            <person name="Oshima K."/>
            <person name="Suda W."/>
            <person name="Iino T."/>
            <person name="Yuki M."/>
            <person name="Inoue J."/>
            <person name="Kitamura K."/>
            <person name="Iida T."/>
            <person name="Darby A."/>
            <person name="Hattori M."/>
            <person name="Ohkuma M."/>
        </authorList>
    </citation>
    <scope>NUCLEOTIDE SEQUENCE [LARGE SCALE GENOMIC DNA]</scope>
    <source>
        <strain evidence="1 2">JCM 21142</strain>
    </source>
</reference>
<dbReference type="STRING" id="869213.GCA_000517085_03121"/>
<comment type="caution">
    <text evidence="1">The sequence shown here is derived from an EMBL/GenBank/DDBJ whole genome shotgun (WGS) entry which is preliminary data.</text>
</comment>
<dbReference type="Proteomes" id="UP000019402">
    <property type="component" value="Unassembled WGS sequence"/>
</dbReference>
<proteinExistence type="predicted"/>
<organism evidence="1 2">
    <name type="scientific">Saccharicrinis fermentans DSM 9555 = JCM 21142</name>
    <dbReference type="NCBI Taxonomy" id="869213"/>
    <lineage>
        <taxon>Bacteria</taxon>
        <taxon>Pseudomonadati</taxon>
        <taxon>Bacteroidota</taxon>
        <taxon>Bacteroidia</taxon>
        <taxon>Marinilabiliales</taxon>
        <taxon>Marinilabiliaceae</taxon>
        <taxon>Saccharicrinis</taxon>
    </lineage>
</organism>
<protein>
    <recommendedName>
        <fullName evidence="3">Transposase</fullName>
    </recommendedName>
</protein>
<gene>
    <name evidence="1" type="ORF">JCM21142_104451</name>
</gene>
<evidence type="ECO:0008006" key="3">
    <source>
        <dbReference type="Google" id="ProtNLM"/>
    </source>
</evidence>
<dbReference type="eggNOG" id="COG3385">
    <property type="taxonomic scope" value="Bacteria"/>
</dbReference>
<keyword evidence="2" id="KW-1185">Reference proteome</keyword>
<name>W7YTD7_9BACT</name>
<sequence length="53" mass="5966">MHRLLDYDGNLTAYINITNGKTADNKGAYNVPLLANSVIVTNRYYNDFSLLDV</sequence>
<evidence type="ECO:0000313" key="2">
    <source>
        <dbReference type="Proteomes" id="UP000019402"/>
    </source>
</evidence>